<organism evidence="3 4">
    <name type="scientific">Polyporus arcularius HHB13444</name>
    <dbReference type="NCBI Taxonomy" id="1314778"/>
    <lineage>
        <taxon>Eukaryota</taxon>
        <taxon>Fungi</taxon>
        <taxon>Dikarya</taxon>
        <taxon>Basidiomycota</taxon>
        <taxon>Agaricomycotina</taxon>
        <taxon>Agaricomycetes</taxon>
        <taxon>Polyporales</taxon>
        <taxon>Polyporaceae</taxon>
        <taxon>Polyporus</taxon>
    </lineage>
</organism>
<evidence type="ECO:0000256" key="1">
    <source>
        <dbReference type="SAM" id="MobiDB-lite"/>
    </source>
</evidence>
<keyword evidence="2" id="KW-0812">Transmembrane</keyword>
<gene>
    <name evidence="3" type="ORF">K466DRAFT_82097</name>
</gene>
<feature type="transmembrane region" description="Helical" evidence="2">
    <location>
        <begin position="24"/>
        <end position="43"/>
    </location>
</feature>
<evidence type="ECO:0000313" key="4">
    <source>
        <dbReference type="Proteomes" id="UP000308197"/>
    </source>
</evidence>
<feature type="region of interest" description="Disordered" evidence="1">
    <location>
        <begin position="132"/>
        <end position="152"/>
    </location>
</feature>
<dbReference type="InParanoid" id="A0A5C3Q0K3"/>
<proteinExistence type="predicted"/>
<reference evidence="3 4" key="1">
    <citation type="journal article" date="2019" name="Nat. Ecol. Evol.">
        <title>Megaphylogeny resolves global patterns of mushroom evolution.</title>
        <authorList>
            <person name="Varga T."/>
            <person name="Krizsan K."/>
            <person name="Foldi C."/>
            <person name="Dima B."/>
            <person name="Sanchez-Garcia M."/>
            <person name="Sanchez-Ramirez S."/>
            <person name="Szollosi G.J."/>
            <person name="Szarkandi J.G."/>
            <person name="Papp V."/>
            <person name="Albert L."/>
            <person name="Andreopoulos W."/>
            <person name="Angelini C."/>
            <person name="Antonin V."/>
            <person name="Barry K.W."/>
            <person name="Bougher N.L."/>
            <person name="Buchanan P."/>
            <person name="Buyck B."/>
            <person name="Bense V."/>
            <person name="Catcheside P."/>
            <person name="Chovatia M."/>
            <person name="Cooper J."/>
            <person name="Damon W."/>
            <person name="Desjardin D."/>
            <person name="Finy P."/>
            <person name="Geml J."/>
            <person name="Haridas S."/>
            <person name="Hughes K."/>
            <person name="Justo A."/>
            <person name="Karasinski D."/>
            <person name="Kautmanova I."/>
            <person name="Kiss B."/>
            <person name="Kocsube S."/>
            <person name="Kotiranta H."/>
            <person name="LaButti K.M."/>
            <person name="Lechner B.E."/>
            <person name="Liimatainen K."/>
            <person name="Lipzen A."/>
            <person name="Lukacs Z."/>
            <person name="Mihaltcheva S."/>
            <person name="Morgado L.N."/>
            <person name="Niskanen T."/>
            <person name="Noordeloos M.E."/>
            <person name="Ohm R.A."/>
            <person name="Ortiz-Santana B."/>
            <person name="Ovrebo C."/>
            <person name="Racz N."/>
            <person name="Riley R."/>
            <person name="Savchenko A."/>
            <person name="Shiryaev A."/>
            <person name="Soop K."/>
            <person name="Spirin V."/>
            <person name="Szebenyi C."/>
            <person name="Tomsovsky M."/>
            <person name="Tulloss R.E."/>
            <person name="Uehling J."/>
            <person name="Grigoriev I.V."/>
            <person name="Vagvolgyi C."/>
            <person name="Papp T."/>
            <person name="Martin F.M."/>
            <person name="Miettinen O."/>
            <person name="Hibbett D.S."/>
            <person name="Nagy L.G."/>
        </authorList>
    </citation>
    <scope>NUCLEOTIDE SEQUENCE [LARGE SCALE GENOMIC DNA]</scope>
    <source>
        <strain evidence="3 4">HHB13444</strain>
    </source>
</reference>
<protein>
    <submittedName>
        <fullName evidence="3">Uncharacterized protein</fullName>
    </submittedName>
</protein>
<feature type="compositionally biased region" description="Basic residues" evidence="1">
    <location>
        <begin position="138"/>
        <end position="152"/>
    </location>
</feature>
<evidence type="ECO:0000256" key="2">
    <source>
        <dbReference type="SAM" id="Phobius"/>
    </source>
</evidence>
<keyword evidence="2" id="KW-1133">Transmembrane helix</keyword>
<dbReference type="EMBL" id="ML210978">
    <property type="protein sequence ID" value="TFK93688.1"/>
    <property type="molecule type" value="Genomic_DNA"/>
</dbReference>
<evidence type="ECO:0000313" key="3">
    <source>
        <dbReference type="EMBL" id="TFK93688.1"/>
    </source>
</evidence>
<dbReference type="Proteomes" id="UP000308197">
    <property type="component" value="Unassembled WGS sequence"/>
</dbReference>
<keyword evidence="4" id="KW-1185">Reference proteome</keyword>
<name>A0A5C3Q0K3_9APHY</name>
<accession>A0A5C3Q0K3</accession>
<keyword evidence="2" id="KW-0472">Membrane</keyword>
<sequence length="304" mass="34329">MLWSDTRAHHSTWARTWPVGYPPYVAFAFVAISMSYVVAGPIVRRTKLCHIKCGLQSRTRRPTPACLLENAQSAQPLTPVTVTVGRWDSGKPRIACQVRHAVLSVSGWWQARCIGDLCIAADISSLQTVTPEGARRTNSARRIRPRTTRPQGIRRRISSNLDEERSHVPSSGDWRQDVCIREETLLAFIRRHAHLSTPLYERRILGTLPVTTLRQCASPEIALRRDLALGSTSESKLRQLEVACGCVEGSLRQQRHVRIQGSRIHDGITGPREGCIMLRSWIRVPRPSRMTLPCIRVRRTLRDA</sequence>
<dbReference type="AlphaFoldDB" id="A0A5C3Q0K3"/>